<feature type="compositionally biased region" description="Low complexity" evidence="4">
    <location>
        <begin position="26"/>
        <end position="44"/>
    </location>
</feature>
<feature type="region of interest" description="Disordered" evidence="4">
    <location>
        <begin position="501"/>
        <end position="541"/>
    </location>
</feature>
<dbReference type="InterPro" id="IPR000873">
    <property type="entry name" value="AMP-dep_synth/lig_dom"/>
</dbReference>
<dbReference type="Gene3D" id="3.30.559.30">
    <property type="entry name" value="Nonribosomal peptide synthetase, condensation domain"/>
    <property type="match status" value="4"/>
</dbReference>
<dbReference type="Gene3D" id="3.30.559.10">
    <property type="entry name" value="Chloramphenicol acetyltransferase-like domain"/>
    <property type="match status" value="4"/>
</dbReference>
<protein>
    <submittedName>
        <fullName evidence="6">Amino acid adenylation domain-containing protein</fullName>
    </submittedName>
</protein>
<dbReference type="PROSITE" id="PS00012">
    <property type="entry name" value="PHOSPHOPANTETHEINE"/>
    <property type="match status" value="2"/>
</dbReference>
<dbReference type="InterPro" id="IPR009081">
    <property type="entry name" value="PP-bd_ACP"/>
</dbReference>
<dbReference type="Pfam" id="PF00668">
    <property type="entry name" value="Condensation"/>
    <property type="match status" value="4"/>
</dbReference>
<dbReference type="InterPro" id="IPR001242">
    <property type="entry name" value="Condensation_dom"/>
</dbReference>
<dbReference type="Pfam" id="PF00550">
    <property type="entry name" value="PP-binding"/>
    <property type="match status" value="2"/>
</dbReference>
<dbReference type="Proteomes" id="UP000281098">
    <property type="component" value="Unassembled WGS sequence"/>
</dbReference>
<keyword evidence="2" id="KW-0596">Phosphopantetheine</keyword>
<comment type="caution">
    <text evidence="6">The sequence shown here is derived from an EMBL/GenBank/DDBJ whole genome shotgun (WGS) entry which is preliminary data.</text>
</comment>
<dbReference type="CDD" id="cd19531">
    <property type="entry name" value="LCL_NRPS-like"/>
    <property type="match status" value="1"/>
</dbReference>
<dbReference type="SUPFAM" id="SSF56801">
    <property type="entry name" value="Acetyl-CoA synthetase-like"/>
    <property type="match status" value="1"/>
</dbReference>
<name>A0ABX9YIB2_9BURK</name>
<dbReference type="PROSITE" id="PS50075">
    <property type="entry name" value="CARRIER"/>
    <property type="match status" value="2"/>
</dbReference>
<dbReference type="InterPro" id="IPR006162">
    <property type="entry name" value="Ppantetheine_attach_site"/>
</dbReference>
<reference evidence="6 7" key="1">
    <citation type="submission" date="2018-08" db="EMBL/GenBank/DDBJ databases">
        <title>Comparative analysis of Burkholderia isolates from Puerto Rico.</title>
        <authorList>
            <person name="Hall C."/>
            <person name="Sahl J."/>
            <person name="Wagner D."/>
        </authorList>
    </citation>
    <scope>NUCLEOTIDE SEQUENCE [LARGE SCALE GENOMIC DNA]</scope>
    <source>
        <strain evidence="6 7">Bp8966</strain>
    </source>
</reference>
<feature type="region of interest" description="Disordered" evidence="4">
    <location>
        <begin position="696"/>
        <end position="716"/>
    </location>
</feature>
<evidence type="ECO:0000256" key="3">
    <source>
        <dbReference type="ARBA" id="ARBA00022553"/>
    </source>
</evidence>
<dbReference type="NCBIfam" id="TIGR01733">
    <property type="entry name" value="AA-adenyl-dom"/>
    <property type="match status" value="1"/>
</dbReference>
<dbReference type="PROSITE" id="PS00455">
    <property type="entry name" value="AMP_BINDING"/>
    <property type="match status" value="1"/>
</dbReference>
<dbReference type="Gene3D" id="3.40.50.12780">
    <property type="entry name" value="N-terminal domain of ligase-like"/>
    <property type="match status" value="1"/>
</dbReference>
<evidence type="ECO:0000313" key="7">
    <source>
        <dbReference type="Proteomes" id="UP000281098"/>
    </source>
</evidence>
<dbReference type="CDD" id="cd05930">
    <property type="entry name" value="A_NRPS"/>
    <property type="match status" value="1"/>
</dbReference>
<evidence type="ECO:0000256" key="2">
    <source>
        <dbReference type="ARBA" id="ARBA00022450"/>
    </source>
</evidence>
<dbReference type="InterPro" id="IPR025110">
    <property type="entry name" value="AMP-bd_C"/>
</dbReference>
<gene>
    <name evidence="6" type="ORF">DF017_25490</name>
</gene>
<feature type="domain" description="Carrier" evidence="5">
    <location>
        <begin position="2060"/>
        <end position="2134"/>
    </location>
</feature>
<dbReference type="InterPro" id="IPR045851">
    <property type="entry name" value="AMP-bd_C_sf"/>
</dbReference>
<feature type="domain" description="Carrier" evidence="5">
    <location>
        <begin position="537"/>
        <end position="610"/>
    </location>
</feature>
<dbReference type="SUPFAM" id="SSF47336">
    <property type="entry name" value="ACP-like"/>
    <property type="match status" value="2"/>
</dbReference>
<dbReference type="Pfam" id="PF13193">
    <property type="entry name" value="AMP-binding_C"/>
    <property type="match status" value="1"/>
</dbReference>
<dbReference type="CDD" id="cd19543">
    <property type="entry name" value="DCL_NRPS"/>
    <property type="match status" value="1"/>
</dbReference>
<keyword evidence="3" id="KW-0597">Phosphoprotein</keyword>
<feature type="region of interest" description="Disordered" evidence="4">
    <location>
        <begin position="261"/>
        <end position="282"/>
    </location>
</feature>
<dbReference type="InterPro" id="IPR020806">
    <property type="entry name" value="PKS_PP-bd"/>
</dbReference>
<organism evidence="6 7">
    <name type="scientific">Burkholderia stagnalis</name>
    <dbReference type="NCBI Taxonomy" id="1503054"/>
    <lineage>
        <taxon>Bacteria</taxon>
        <taxon>Pseudomonadati</taxon>
        <taxon>Pseudomonadota</taxon>
        <taxon>Betaproteobacteria</taxon>
        <taxon>Burkholderiales</taxon>
        <taxon>Burkholderiaceae</taxon>
        <taxon>Burkholderia</taxon>
        <taxon>Burkholderia cepacia complex</taxon>
    </lineage>
</organism>
<dbReference type="SUPFAM" id="SSF52777">
    <property type="entry name" value="CoA-dependent acyltransferases"/>
    <property type="match status" value="8"/>
</dbReference>
<dbReference type="InterPro" id="IPR036736">
    <property type="entry name" value="ACP-like_sf"/>
</dbReference>
<accession>A0ABX9YIB2</accession>
<proteinExistence type="predicted"/>
<dbReference type="InterPro" id="IPR020845">
    <property type="entry name" value="AMP-binding_CS"/>
</dbReference>
<sequence length="2620" mass="276826">MRSRPTRAKRARRRRRPCAAHRACARGFPPGRTARTTRLSTRSSEMTHTNRAPLDTHDVFVFPQSRAQRRLWMLAELDPDSTAYAIPLALRIVGALDADALARSLDALVRRHEILRTSYGAVDGQPMQFVHEAAAFELAREPLARDALPARLAAEAATPFDLRRPRMLRAALFELAPDEHVLSLVIHHIACDGWSLDRIVGELDAQYAYETGAAAGAPDEPALQYGDYATWEIEAGDALTADVGFWAERLAPLAPFPFPRAADAAPPREPAAPPRRDTPGRTTQRALAAALAGRVEQCARDADTTPFVVLLAAFAALLHRASGATRLAVGTPVANRLRPEFEPMIGFFANTLVLDIDVSGEPDFATLVARCRGVVLEAFAHANAPFDEVARRHARDAVDTPLFHALFALQSAPLRMPRLGTLSIDVVPVYPAAAKFDLTLMLEPRADALHAALEHRCDVLDAQTADTWLASFADLVDAVLRAPHEPIARLPLPELAPPPAVPSPAGPVVSAATCAGDDGSRSGNPDADADAALRRTPPATPTERALADVWARILGREPGRDDSFFSLGGDSLSALRAIVEARGKGLHLTPAQMLGGVSLRALADALDHEPLTHAPLVATRDAAGEPCADDALPPTPIIAWFAQLGLAAPNHWAQTIVVETAHAIAPEPLRDALRQLAAQHPALRQRVTLDAGRASVAFEPDDGGNGGDGGEQRTPERFPLDVCTVASDDEARDVIASLAARLDLRHGPLARAALIGRDGAPPLVALAVHHVAVDALSWSVLLHQLAASLGGDAPPPAPAASLAHWHRAASAAALAADPAPWLALAARGFAALPTRSDAVAPGSEADTRVDTWRLSPAQTTRLLDSGPSGGRSRTQAILIASLCAALAPALDSERVALTLEHHGRDGEHGVDVSALVGWFTALSPIVLDDCLRDAPLDLLARAAHALAALAPRRHEYGLVRWLGASQDARQRLDAAGLPEISFNFLGVIGRPANGTFALRPDLIAGERDGANRRSFTLDVVASVIDGELRMDWRYSPKVLDPQHMRDAAQRWIARLDALLDALLDAIAAAPRLAADHPLARLAQHEMDELAPAIADAAIVASLTPLQEGMLFEASAHHASTAFHEQITAAVDGPLDLPRFAAAWQTMLERHDALRAGFVARAGGRPIQFVGAQAALPVTRLDWSDASTPAEQDARLAQWLRDDAAQPFDLSHPPLMRLAIAMLGPQRHRWLWSFHHILLDGWSIPVFFRELIAIYAGRDAALPAPRRFADHLAWLALRAPGTAHEAWRARLAGLAPARLAAPARGPARHARRDVALTRAASGAIEQLARGAGVTPGTVFNAAWALLLARSGVGADVAFGVTLSGRSSGAPGADAMIGLFINTLPLRVTLAPAQTVRGLLARVQQALAELHASEHERLSDILRAAGADTNDLFDTLVVFENYPVEGNFAAPGGLVFARPDYHEHTNYPVTLAIIPGECFELRLEYDANRYPDAQAAALVERLARLVERFAATPGATLAEIGDEPAARHADGARNVPALPAPHDGYDGAPPLAHALFERAAARRPDAPALITPTDTVTYAALARRAGAIAARLRRLGAGPGTVVGMMLPRGVNAIASLLGILKAGAAYLPLDPHYPAARLGYMLRDAGARVVIGAAESGATALDLDGIVTLHIADLLESGDESGDTSDDNAAPLPAPPSSSLAYVIYTSGSTGEPKGVGVTHAGIANMCRAMHAGFAVDAQSRIFLFPPLTFDASVAEIFTALSSGAALVLPPEGAKQSDTSSALIDAARAGRVTHVTLPPSLLAALDDADLAGVRTIVAAGEAAPAGLLARWARGRRVVNAYGPSEATVCASLHVCDAHEPLPPIGAGLEGVRTVVLDEWLGVAPVGVAGEICVGGPALARGYLGRPGLTAASFIPDPAAAEPGARLYRTGDRGILLADGTIRYLGRAGGHVKLRGYRIDPDGIAGVLLRDASVREALVDVTEYGRRPELTAFVIPRDATLDVDALRAHAARALAPHEVPARFVVVPDWPLTSSGKIDRATLRDAHAPAPRTDAAVDAVADAPRDDVERWVRDAFRQVLGVPDARIDDDYFALGGDSILALQVAATMLRHGIKIGAGEVLELRTPRAIADVCRTRAAADARALAPEPEPEPEAADVPLAPIQRWFLERGDTPRRFTLDVRLAFAAPPDPDALARALAALALRHDALRLRVEHREDGWRQHYAARDGAALLPLAIAPAPLADDAALDAYAATLQAGLDPVRGPAARAGYVPHGPAGAPELIVVAHHLVMDVASWRILLADLDACYGATRRGEAPPAAPRTTSYRRWNDMLAATAGARDTERGFWETMLAATPRDADDTLGVPGRVDALDSVRLVFDAALTGQLTGALNRVHDTRTQELLLAALAHAWGRWTSGAALRLDVEGHGRQMPAGVDADLSQTVGWFTCVYPLRIESGGDWDASIGRVKTLLRAVPDGGVGFGVLAGHGALVDAHPRAVSWNYLGTAADGDAGALPELGARLAGGLPDGRAPGDPVLHPLAIDAAIAAGALSIRFAYSGARRDAAAPPDIGRLAALTDDAIRSLCHHLVARLDALPAAPQPSAPPLPGGEQLRPAELDALLLDLTDTE</sequence>
<keyword evidence="7" id="KW-1185">Reference proteome</keyword>
<evidence type="ECO:0000259" key="5">
    <source>
        <dbReference type="PROSITE" id="PS50075"/>
    </source>
</evidence>
<dbReference type="PANTHER" id="PTHR45527:SF1">
    <property type="entry name" value="FATTY ACID SYNTHASE"/>
    <property type="match status" value="1"/>
</dbReference>
<comment type="cofactor">
    <cofactor evidence="1">
        <name>pantetheine 4'-phosphate</name>
        <dbReference type="ChEBI" id="CHEBI:47942"/>
    </cofactor>
</comment>
<dbReference type="Gene3D" id="1.10.1200.10">
    <property type="entry name" value="ACP-like"/>
    <property type="match status" value="2"/>
</dbReference>
<evidence type="ECO:0000256" key="1">
    <source>
        <dbReference type="ARBA" id="ARBA00001957"/>
    </source>
</evidence>
<dbReference type="PANTHER" id="PTHR45527">
    <property type="entry name" value="NONRIBOSOMAL PEPTIDE SYNTHETASE"/>
    <property type="match status" value="1"/>
</dbReference>
<dbReference type="Pfam" id="PF00501">
    <property type="entry name" value="AMP-binding"/>
    <property type="match status" value="1"/>
</dbReference>
<dbReference type="EMBL" id="QTPM01000038">
    <property type="protein sequence ID" value="RQY87306.1"/>
    <property type="molecule type" value="Genomic_DNA"/>
</dbReference>
<dbReference type="SMART" id="SM00823">
    <property type="entry name" value="PKS_PP"/>
    <property type="match status" value="2"/>
</dbReference>
<evidence type="ECO:0000256" key="4">
    <source>
        <dbReference type="SAM" id="MobiDB-lite"/>
    </source>
</evidence>
<feature type="region of interest" description="Disordered" evidence="4">
    <location>
        <begin position="26"/>
        <end position="49"/>
    </location>
</feature>
<dbReference type="Gene3D" id="3.30.300.30">
    <property type="match status" value="1"/>
</dbReference>
<dbReference type="InterPro" id="IPR010071">
    <property type="entry name" value="AA_adenyl_dom"/>
</dbReference>
<dbReference type="InterPro" id="IPR042099">
    <property type="entry name" value="ANL_N_sf"/>
</dbReference>
<evidence type="ECO:0000313" key="6">
    <source>
        <dbReference type="EMBL" id="RQY87306.1"/>
    </source>
</evidence>
<dbReference type="InterPro" id="IPR023213">
    <property type="entry name" value="CAT-like_dom_sf"/>
</dbReference>